<protein>
    <submittedName>
        <fullName evidence="2">PadR family transcriptional regulator</fullName>
    </submittedName>
</protein>
<proteinExistence type="predicted"/>
<name>A0ABV5JMH0_9ACTN</name>
<organism evidence="2 3">
    <name type="scientific">Dietzia aerolata</name>
    <dbReference type="NCBI Taxonomy" id="595984"/>
    <lineage>
        <taxon>Bacteria</taxon>
        <taxon>Bacillati</taxon>
        <taxon>Actinomycetota</taxon>
        <taxon>Actinomycetes</taxon>
        <taxon>Mycobacteriales</taxon>
        <taxon>Dietziaceae</taxon>
        <taxon>Dietzia</taxon>
    </lineage>
</organism>
<reference evidence="2 3" key="1">
    <citation type="submission" date="2024-09" db="EMBL/GenBank/DDBJ databases">
        <authorList>
            <person name="Sun Q."/>
            <person name="Mori K."/>
        </authorList>
    </citation>
    <scope>NUCLEOTIDE SEQUENCE [LARGE SCALE GENOMIC DNA]</scope>
    <source>
        <strain evidence="2 3">CCM 7659</strain>
    </source>
</reference>
<dbReference type="Gene3D" id="1.10.10.10">
    <property type="entry name" value="Winged helix-like DNA-binding domain superfamily/Winged helix DNA-binding domain"/>
    <property type="match status" value="1"/>
</dbReference>
<evidence type="ECO:0000313" key="3">
    <source>
        <dbReference type="Proteomes" id="UP001589700"/>
    </source>
</evidence>
<dbReference type="SUPFAM" id="SSF46785">
    <property type="entry name" value="Winged helix' DNA-binding domain"/>
    <property type="match status" value="1"/>
</dbReference>
<dbReference type="PANTHER" id="PTHR33169">
    <property type="entry name" value="PADR-FAMILY TRANSCRIPTIONAL REGULATOR"/>
    <property type="match status" value="1"/>
</dbReference>
<dbReference type="InterPro" id="IPR005149">
    <property type="entry name" value="Tscrpt_reg_PadR_N"/>
</dbReference>
<dbReference type="InterPro" id="IPR052509">
    <property type="entry name" value="Metal_resp_DNA-bind_regulator"/>
</dbReference>
<dbReference type="PANTHER" id="PTHR33169:SF14">
    <property type="entry name" value="TRANSCRIPTIONAL REGULATOR RV3488"/>
    <property type="match status" value="1"/>
</dbReference>
<dbReference type="EMBL" id="JBHMDY010000002">
    <property type="protein sequence ID" value="MFB9258919.1"/>
    <property type="molecule type" value="Genomic_DNA"/>
</dbReference>
<dbReference type="Proteomes" id="UP001589700">
    <property type="component" value="Unassembled WGS sequence"/>
</dbReference>
<dbReference type="InterPro" id="IPR036388">
    <property type="entry name" value="WH-like_DNA-bd_sf"/>
</dbReference>
<evidence type="ECO:0000259" key="1">
    <source>
        <dbReference type="Pfam" id="PF03551"/>
    </source>
</evidence>
<dbReference type="RefSeq" id="WP_182633112.1">
    <property type="nucleotide sequence ID" value="NZ_JAALDM010000225.1"/>
</dbReference>
<accession>A0ABV5JMH0</accession>
<comment type="caution">
    <text evidence="2">The sequence shown here is derived from an EMBL/GenBank/DDBJ whole genome shotgun (WGS) entry which is preliminary data.</text>
</comment>
<evidence type="ECO:0000313" key="2">
    <source>
        <dbReference type="EMBL" id="MFB9258919.1"/>
    </source>
</evidence>
<gene>
    <name evidence="2" type="ORF">ACFFVD_03820</name>
</gene>
<dbReference type="Pfam" id="PF03551">
    <property type="entry name" value="PadR"/>
    <property type="match status" value="1"/>
</dbReference>
<sequence length="107" mass="12423">MEQEVHFSALRRGLLELLVLASVEHKARYAGEIVAALRDVEFPVQEGTAYPLLNKMRREGLVDHEWRESPSGPPRKYLSLTPAGQQRLTEYRSYWQKLTTMIERIGR</sequence>
<feature type="domain" description="Transcription regulator PadR N-terminal" evidence="1">
    <location>
        <begin position="19"/>
        <end position="90"/>
    </location>
</feature>
<keyword evidence="3" id="KW-1185">Reference proteome</keyword>
<dbReference type="InterPro" id="IPR036390">
    <property type="entry name" value="WH_DNA-bd_sf"/>
</dbReference>